<dbReference type="InterPro" id="IPR006977">
    <property type="entry name" value="Yip1_dom"/>
</dbReference>
<comment type="subcellular location">
    <subcellularLocation>
        <location evidence="1">Membrane</location>
        <topology evidence="1">Multi-pass membrane protein</topology>
    </subcellularLocation>
</comment>
<evidence type="ECO:0000256" key="4">
    <source>
        <dbReference type="ARBA" id="ARBA00023136"/>
    </source>
</evidence>
<feature type="transmembrane region" description="Helical" evidence="5">
    <location>
        <begin position="67"/>
        <end position="90"/>
    </location>
</feature>
<proteinExistence type="predicted"/>
<feature type="transmembrane region" description="Helical" evidence="5">
    <location>
        <begin position="111"/>
        <end position="132"/>
    </location>
</feature>
<evidence type="ECO:0000256" key="1">
    <source>
        <dbReference type="ARBA" id="ARBA00004141"/>
    </source>
</evidence>
<dbReference type="RefSeq" id="WP_317491657.1">
    <property type="nucleotide sequence ID" value="NZ_CP136051.1"/>
</dbReference>
<evidence type="ECO:0000313" key="8">
    <source>
        <dbReference type="Proteomes" id="UP001302349"/>
    </source>
</evidence>
<evidence type="ECO:0000256" key="5">
    <source>
        <dbReference type="SAM" id="Phobius"/>
    </source>
</evidence>
<evidence type="ECO:0000259" key="6">
    <source>
        <dbReference type="Pfam" id="PF04893"/>
    </source>
</evidence>
<keyword evidence="3 5" id="KW-1133">Transmembrane helix</keyword>
<feature type="transmembrane region" description="Helical" evidence="5">
    <location>
        <begin position="152"/>
        <end position="176"/>
    </location>
</feature>
<name>A0ABZ0IVF4_9BACT</name>
<keyword evidence="4 5" id="KW-0472">Membrane</keyword>
<protein>
    <submittedName>
        <fullName evidence="7">Yip1 family protein</fullName>
    </submittedName>
</protein>
<dbReference type="Proteomes" id="UP001302349">
    <property type="component" value="Chromosome"/>
</dbReference>
<feature type="domain" description="Yip1" evidence="6">
    <location>
        <begin position="17"/>
        <end position="204"/>
    </location>
</feature>
<sequence>MEETEESEITDNEIFTAIWTSPRQVFKYINDNHYEKYMTLLLVLGGIASAFDRASSRNMGDTLSIEVIIGIGVVAGGLFGWISYYIYASLLSWTGGWLNGKGSSKSILRMLSYALIPIVISVAFIVPQIAVYGVDIFKSDGDVTSAGLLGNIVFYVSALAKVILSIWTLILTVIGISEVQKLSIGKAILNLILPAVIIIVPILIIVLIVT</sequence>
<dbReference type="Pfam" id="PF04893">
    <property type="entry name" value="Yip1"/>
    <property type="match status" value="1"/>
</dbReference>
<keyword evidence="2 5" id="KW-0812">Transmembrane</keyword>
<feature type="transmembrane region" description="Helical" evidence="5">
    <location>
        <begin position="37"/>
        <end position="55"/>
    </location>
</feature>
<evidence type="ECO:0000256" key="2">
    <source>
        <dbReference type="ARBA" id="ARBA00022692"/>
    </source>
</evidence>
<dbReference type="EMBL" id="CP136051">
    <property type="protein sequence ID" value="WOK09030.1"/>
    <property type="molecule type" value="Genomic_DNA"/>
</dbReference>
<reference evidence="7 8" key="1">
    <citation type="journal article" date="2023" name="Microbiol. Resour. Announc.">
        <title>Complete Genome Sequence of Imperialibacter roseus strain P4T.</title>
        <authorList>
            <person name="Tizabi D.R."/>
            <person name="Bachvaroff T."/>
            <person name="Hill R.T."/>
        </authorList>
    </citation>
    <scope>NUCLEOTIDE SEQUENCE [LARGE SCALE GENOMIC DNA]</scope>
    <source>
        <strain evidence="7 8">P4T</strain>
    </source>
</reference>
<accession>A0ABZ0IVF4</accession>
<gene>
    <name evidence="7" type="ORF">RT717_10325</name>
</gene>
<keyword evidence="8" id="KW-1185">Reference proteome</keyword>
<evidence type="ECO:0000256" key="3">
    <source>
        <dbReference type="ARBA" id="ARBA00022989"/>
    </source>
</evidence>
<feature type="transmembrane region" description="Helical" evidence="5">
    <location>
        <begin position="188"/>
        <end position="209"/>
    </location>
</feature>
<evidence type="ECO:0000313" key="7">
    <source>
        <dbReference type="EMBL" id="WOK09030.1"/>
    </source>
</evidence>
<organism evidence="7 8">
    <name type="scientific">Imperialibacter roseus</name>
    <dbReference type="NCBI Taxonomy" id="1324217"/>
    <lineage>
        <taxon>Bacteria</taxon>
        <taxon>Pseudomonadati</taxon>
        <taxon>Bacteroidota</taxon>
        <taxon>Cytophagia</taxon>
        <taxon>Cytophagales</taxon>
        <taxon>Flammeovirgaceae</taxon>
        <taxon>Imperialibacter</taxon>
    </lineage>
</organism>